<evidence type="ECO:0000313" key="4">
    <source>
        <dbReference type="EMBL" id="MBL0005403.1"/>
    </source>
</evidence>
<feature type="transmembrane region" description="Helical" evidence="1">
    <location>
        <begin position="89"/>
        <end position="110"/>
    </location>
</feature>
<keyword evidence="1" id="KW-1133">Transmembrane helix</keyword>
<dbReference type="EMBL" id="JADJIB010000002">
    <property type="protein sequence ID" value="MBK7272992.1"/>
    <property type="molecule type" value="Genomic_DNA"/>
</dbReference>
<feature type="transmembrane region" description="Helical" evidence="1">
    <location>
        <begin position="116"/>
        <end position="136"/>
    </location>
</feature>
<reference evidence="5 6" key="1">
    <citation type="submission" date="2020-10" db="EMBL/GenBank/DDBJ databases">
        <title>Connecting structure to function with the recovery of over 1000 high-quality activated sludge metagenome-assembled genomes encoding full-length rRNA genes using long-read sequencing.</title>
        <authorList>
            <person name="Singleton C.M."/>
            <person name="Petriglieri F."/>
            <person name="Kristensen J.M."/>
            <person name="Kirkegaard R.H."/>
            <person name="Michaelsen T.Y."/>
            <person name="Andersen M.H."/>
            <person name="Karst S.M."/>
            <person name="Dueholm M.S."/>
            <person name="Nielsen P.H."/>
            <person name="Albertsen M."/>
        </authorList>
    </citation>
    <scope>NUCLEOTIDE SEQUENCE [LARGE SCALE GENOMIC DNA]</scope>
    <source>
        <strain evidence="2">AalE_18-Q3-R2-46_BAT3C.188</strain>
        <strain evidence="3">Ega_18-Q3-R5-49_MAXAC.001</strain>
        <strain evidence="4">Ribe_18-Q3-R11-54_MAXAC.001</strain>
    </source>
</reference>
<dbReference type="EMBL" id="JADKGK010000026">
    <property type="protein sequence ID" value="MBL0005403.1"/>
    <property type="molecule type" value="Genomic_DNA"/>
</dbReference>
<name>A0A935IV07_9MICO</name>
<feature type="transmembrane region" description="Helical" evidence="1">
    <location>
        <begin position="50"/>
        <end position="68"/>
    </location>
</feature>
<dbReference type="AlphaFoldDB" id="A0A935IV07"/>
<dbReference type="Proteomes" id="UP000718281">
    <property type="component" value="Unassembled WGS sequence"/>
</dbReference>
<evidence type="ECO:0000256" key="1">
    <source>
        <dbReference type="SAM" id="Phobius"/>
    </source>
</evidence>
<protein>
    <submittedName>
        <fullName evidence="3">Uncharacterized protein</fullName>
    </submittedName>
</protein>
<dbReference type="Proteomes" id="UP000886632">
    <property type="component" value="Unassembled WGS sequence"/>
</dbReference>
<dbReference type="EMBL" id="JADIXZ010000004">
    <property type="protein sequence ID" value="MBK6300643.1"/>
    <property type="molecule type" value="Genomic_DNA"/>
</dbReference>
<keyword evidence="1" id="KW-0472">Membrane</keyword>
<evidence type="ECO:0000313" key="3">
    <source>
        <dbReference type="EMBL" id="MBK7272992.1"/>
    </source>
</evidence>
<accession>A0A935IV07</accession>
<comment type="caution">
    <text evidence="3">The sequence shown here is derived from an EMBL/GenBank/DDBJ whole genome shotgun (WGS) entry which is preliminary data.</text>
</comment>
<proteinExistence type="predicted"/>
<gene>
    <name evidence="2" type="ORF">IPF40_06180</name>
    <name evidence="3" type="ORF">IPI13_07410</name>
    <name evidence="4" type="ORF">IPP00_16005</name>
</gene>
<evidence type="ECO:0000313" key="5">
    <source>
        <dbReference type="Proteomes" id="UP000718281"/>
    </source>
</evidence>
<dbReference type="Proteomes" id="UP000726105">
    <property type="component" value="Unassembled WGS sequence"/>
</dbReference>
<sequence>MTAALAAWTRRRWLAALVAAAATTVLMGVPTALIPTPVFGREVPPTAWAWPVLLATSVLSGLLLATYVREPGQAEPATTASRSGTIGGLLSFLAVGCPVCNKLALLALGYSGALQWFAPVQPFLAAVGVVLLAGALRQRLRGQLACPVPA</sequence>
<evidence type="ECO:0000313" key="2">
    <source>
        <dbReference type="EMBL" id="MBK6300643.1"/>
    </source>
</evidence>
<evidence type="ECO:0000313" key="6">
    <source>
        <dbReference type="Proteomes" id="UP000726105"/>
    </source>
</evidence>
<keyword evidence="1" id="KW-0812">Transmembrane</keyword>
<organism evidence="3 6">
    <name type="scientific">Candidatus Phosphoribacter hodrii</name>
    <dbReference type="NCBI Taxonomy" id="2953743"/>
    <lineage>
        <taxon>Bacteria</taxon>
        <taxon>Bacillati</taxon>
        <taxon>Actinomycetota</taxon>
        <taxon>Actinomycetes</taxon>
        <taxon>Micrococcales</taxon>
        <taxon>Dermatophilaceae</taxon>
        <taxon>Candidatus Phosphoribacter</taxon>
    </lineage>
</organism>